<evidence type="ECO:0000313" key="2">
    <source>
        <dbReference type="Proteomes" id="UP000502584"/>
    </source>
</evidence>
<protein>
    <submittedName>
        <fullName evidence="1">Minor tail protein</fullName>
    </submittedName>
</protein>
<dbReference type="Proteomes" id="UP000502584">
    <property type="component" value="Segment"/>
</dbReference>
<dbReference type="EMBL" id="MN536026">
    <property type="protein sequence ID" value="QIG56889.1"/>
    <property type="molecule type" value="Genomic_DNA"/>
</dbReference>
<keyword evidence="2" id="KW-1185">Reference proteome</keyword>
<organism evidence="1 2">
    <name type="scientific">Pseudomonas phage vB_Pae-SS2019XI</name>
    <dbReference type="NCBI Taxonomy" id="2660688"/>
    <lineage>
        <taxon>Viruses</taxon>
        <taxon>Duplodnaviria</taxon>
        <taxon>Heunggongvirae</taxon>
        <taxon>Uroviricota</taxon>
        <taxon>Caudoviricetes</taxon>
        <taxon>Casjensviridae</taxon>
        <taxon>Maxdohrnvirus</taxon>
        <taxon>Maxdohrnvirus SS2019XI</taxon>
    </lineage>
</organism>
<evidence type="ECO:0000313" key="1">
    <source>
        <dbReference type="EMBL" id="QIG56889.1"/>
    </source>
</evidence>
<reference evidence="1 2" key="1">
    <citation type="submission" date="2019-10" db="EMBL/GenBank/DDBJ databases">
        <title>Genome of the temperate Pseudomonas aerugionosa phage vB_Pae-SS2019XI.</title>
        <authorList>
            <person name="Hammerl J.A."/>
            <person name="Jaeckel C."/>
            <person name="Schnehle S."/>
            <person name="Schmoger S."/>
        </authorList>
    </citation>
    <scope>NUCLEOTIDE SEQUENCE [LARGE SCALE GENOMIC DNA]</scope>
</reference>
<name>A0A6G6XH98_9CAUD</name>
<accession>A0A6G6XH98</accession>
<sequence length="177" mass="19604">MADFPLRLLVLKRLTEHLEGVYGHDENGNPYDLRGRVFRGRTVFGADTPLPALSILEAPRPDTPIYGGEEEAQHERNWALYLQGWVDEDKANPTDPAHWLMAAVDERLGLIVRETKGGGRPKPVDPVAHHLGGLISGFRYGPGVVRPADNQVSSKAYFYMPVQVGLATYVGEPYRSA</sequence>
<proteinExistence type="predicted"/>
<gene>
    <name evidence="1" type="ORF">vBPaeSS2019XI_011</name>
</gene>